<dbReference type="AlphaFoldDB" id="A0A5E4Y9P1"/>
<dbReference type="Gene3D" id="2.40.420.20">
    <property type="match status" value="1"/>
</dbReference>
<accession>A0A5E4Y9P1</accession>
<gene>
    <name evidence="1" type="ORF">PCE31106_04360</name>
</gene>
<evidence type="ECO:0000313" key="1">
    <source>
        <dbReference type="EMBL" id="VVE45406.1"/>
    </source>
</evidence>
<evidence type="ECO:0000313" key="2">
    <source>
        <dbReference type="Proteomes" id="UP000384354"/>
    </source>
</evidence>
<name>A0A5E4Y9P1_9BURK</name>
<proteinExistence type="predicted"/>
<organism evidence="1 2">
    <name type="scientific">Pandoraea cepalis</name>
    <dbReference type="NCBI Taxonomy" id="2508294"/>
    <lineage>
        <taxon>Bacteria</taxon>
        <taxon>Pseudomonadati</taxon>
        <taxon>Pseudomonadota</taxon>
        <taxon>Betaproteobacteria</taxon>
        <taxon>Burkholderiales</taxon>
        <taxon>Burkholderiaceae</taxon>
        <taxon>Pandoraea</taxon>
    </lineage>
</organism>
<reference evidence="1 2" key="1">
    <citation type="submission" date="2019-08" db="EMBL/GenBank/DDBJ databases">
        <authorList>
            <person name="Peeters C."/>
        </authorList>
    </citation>
    <scope>NUCLEOTIDE SEQUENCE [LARGE SCALE GENOMIC DNA]</scope>
    <source>
        <strain evidence="1 2">LMG 31106</strain>
    </source>
</reference>
<dbReference type="OrthoDB" id="7059230at2"/>
<dbReference type="RefSeq" id="WP_017234502.1">
    <property type="nucleotide sequence ID" value="NZ_CABPSL010000024.1"/>
</dbReference>
<sequence length="354" mass="37520">MKLRWIILCATTIALATGAIWYVYRTLSLQPSAAGTAVKDTSQPSVRTVNGETVVVVAPDAQRASHIEVTSLIDAPREQTRPAYATVLDLQPLFDLRSRFAAAQADLDTLTAQADNSRDQYARSRTLFEDDQNVSRKSVSDANAMMRANDAKLRSAKIAVAGLGATLRQQFGEALAAAAQAPTSRVMEHLRAGQATVLRVTLPAGNGTDAPPQITVDSPDGKTLPAQRLSAAPSTDPALQGQPWLYLVSQMLPAGTRTLANLPATGAAKASLVVPGGAVLWYGGQRWAYVKTAPDSFTRRFVPGSGDGDPSVSHTPGFHAGDQVVIQGAQLLLSEELKPRGIATVCKDPPECDD</sequence>
<dbReference type="EMBL" id="CABPSL010000024">
    <property type="protein sequence ID" value="VVE45406.1"/>
    <property type="molecule type" value="Genomic_DNA"/>
</dbReference>
<dbReference type="Proteomes" id="UP000384354">
    <property type="component" value="Unassembled WGS sequence"/>
</dbReference>
<protein>
    <submittedName>
        <fullName evidence="1">Metal transporter</fullName>
    </submittedName>
</protein>